<dbReference type="Pfam" id="PF03589">
    <property type="entry name" value="Antiterm"/>
    <property type="match status" value="1"/>
</dbReference>
<sequence>MAAIGMTESRAKFGMTAFLAKNDVSEEDKFSTVEGLTQYALKIAPKLVRKAAGNKLGYCLIVLSKMTFEDYARSAGSVCQCSACSGKGMLDKKLLQQSIQRGKLFFRHFPRASPSDIPIQSAMLWKLKK</sequence>
<keyword evidence="1" id="KW-0805">Transcription regulation</keyword>
<dbReference type="InterPro" id="IPR038500">
    <property type="entry name" value="Antitermination_sf"/>
</dbReference>
<gene>
    <name evidence="4" type="ORF">NCTC11801_03137</name>
</gene>
<organism evidence="4 5">
    <name type="scientific">Providencia rettgeri</name>
    <dbReference type="NCBI Taxonomy" id="587"/>
    <lineage>
        <taxon>Bacteria</taxon>
        <taxon>Pseudomonadati</taxon>
        <taxon>Pseudomonadota</taxon>
        <taxon>Gammaproteobacteria</taxon>
        <taxon>Enterobacterales</taxon>
        <taxon>Morganellaceae</taxon>
        <taxon>Providencia</taxon>
    </lineage>
</organism>
<dbReference type="EMBL" id="UGTZ01000001">
    <property type="protein sequence ID" value="SUC32162.1"/>
    <property type="molecule type" value="Genomic_DNA"/>
</dbReference>
<dbReference type="Gene3D" id="1.10.274.110">
    <property type="match status" value="1"/>
</dbReference>
<evidence type="ECO:0000313" key="5">
    <source>
        <dbReference type="Proteomes" id="UP000254208"/>
    </source>
</evidence>
<evidence type="ECO:0000256" key="3">
    <source>
        <dbReference type="ARBA" id="ARBA00023163"/>
    </source>
</evidence>
<name>A0A379FU37_PRORE</name>
<dbReference type="AlphaFoldDB" id="A0A379FU37"/>
<accession>A0A379FU37</accession>
<proteinExistence type="predicted"/>
<protein>
    <submittedName>
        <fullName evidence="4">Antitermination protein</fullName>
    </submittedName>
</protein>
<evidence type="ECO:0000313" key="4">
    <source>
        <dbReference type="EMBL" id="SUC32162.1"/>
    </source>
</evidence>
<dbReference type="Proteomes" id="UP000254208">
    <property type="component" value="Unassembled WGS sequence"/>
</dbReference>
<dbReference type="InterPro" id="IPR003222">
    <property type="entry name" value="Antitermntn"/>
</dbReference>
<keyword evidence="3" id="KW-0804">Transcription</keyword>
<evidence type="ECO:0000256" key="2">
    <source>
        <dbReference type="ARBA" id="ARBA00023125"/>
    </source>
</evidence>
<keyword evidence="2" id="KW-0238">DNA-binding</keyword>
<dbReference type="GO" id="GO:0003677">
    <property type="term" value="F:DNA binding"/>
    <property type="evidence" value="ECO:0007669"/>
    <property type="project" value="UniProtKB-KW"/>
</dbReference>
<evidence type="ECO:0000256" key="1">
    <source>
        <dbReference type="ARBA" id="ARBA00023015"/>
    </source>
</evidence>
<dbReference type="GO" id="GO:0006355">
    <property type="term" value="P:regulation of DNA-templated transcription"/>
    <property type="evidence" value="ECO:0007669"/>
    <property type="project" value="InterPro"/>
</dbReference>
<reference evidence="4 5" key="1">
    <citation type="submission" date="2018-06" db="EMBL/GenBank/DDBJ databases">
        <authorList>
            <consortium name="Pathogen Informatics"/>
            <person name="Doyle S."/>
        </authorList>
    </citation>
    <scope>NUCLEOTIDE SEQUENCE [LARGE SCALE GENOMIC DNA]</scope>
    <source>
        <strain evidence="4 5">NCTC11801</strain>
    </source>
</reference>